<dbReference type="EMBL" id="DF974260">
    <property type="protein sequence ID" value="GAU46877.1"/>
    <property type="molecule type" value="Genomic_DNA"/>
</dbReference>
<gene>
    <name evidence="1" type="ORF">TSUD_25940</name>
</gene>
<dbReference type="AlphaFoldDB" id="A0A2Z6PMR4"/>
<sequence length="96" mass="11012">MYLRSTLDTVEALWNPALVLDVWIGLLVKVNIQILIIDITGFPLYQAANLFNCTNLRNLELHYWSLQPPLEFGIQRLQALGYAPFAQYRFLKSGSV</sequence>
<keyword evidence="2" id="KW-1185">Reference proteome</keyword>
<organism evidence="1 2">
    <name type="scientific">Trifolium subterraneum</name>
    <name type="common">Subterranean clover</name>
    <dbReference type="NCBI Taxonomy" id="3900"/>
    <lineage>
        <taxon>Eukaryota</taxon>
        <taxon>Viridiplantae</taxon>
        <taxon>Streptophyta</taxon>
        <taxon>Embryophyta</taxon>
        <taxon>Tracheophyta</taxon>
        <taxon>Spermatophyta</taxon>
        <taxon>Magnoliopsida</taxon>
        <taxon>eudicotyledons</taxon>
        <taxon>Gunneridae</taxon>
        <taxon>Pentapetalae</taxon>
        <taxon>rosids</taxon>
        <taxon>fabids</taxon>
        <taxon>Fabales</taxon>
        <taxon>Fabaceae</taxon>
        <taxon>Papilionoideae</taxon>
        <taxon>50 kb inversion clade</taxon>
        <taxon>NPAAA clade</taxon>
        <taxon>Hologalegina</taxon>
        <taxon>IRL clade</taxon>
        <taxon>Trifolieae</taxon>
        <taxon>Trifolium</taxon>
    </lineage>
</organism>
<dbReference type="Proteomes" id="UP000242715">
    <property type="component" value="Unassembled WGS sequence"/>
</dbReference>
<protein>
    <submittedName>
        <fullName evidence="1">Uncharacterized protein</fullName>
    </submittedName>
</protein>
<evidence type="ECO:0000313" key="1">
    <source>
        <dbReference type="EMBL" id="GAU46877.1"/>
    </source>
</evidence>
<reference evidence="2" key="1">
    <citation type="journal article" date="2017" name="Front. Plant Sci.">
        <title>Climate Clever Clovers: New Paradigm to Reduce the Environmental Footprint of Ruminants by Breeding Low Methanogenic Forages Utilizing Haplotype Variation.</title>
        <authorList>
            <person name="Kaur P."/>
            <person name="Appels R."/>
            <person name="Bayer P.E."/>
            <person name="Keeble-Gagnere G."/>
            <person name="Wang J."/>
            <person name="Hirakawa H."/>
            <person name="Shirasawa K."/>
            <person name="Vercoe P."/>
            <person name="Stefanova K."/>
            <person name="Durmic Z."/>
            <person name="Nichols P."/>
            <person name="Revell C."/>
            <person name="Isobe S.N."/>
            <person name="Edwards D."/>
            <person name="Erskine W."/>
        </authorList>
    </citation>
    <scope>NUCLEOTIDE SEQUENCE [LARGE SCALE GENOMIC DNA]</scope>
    <source>
        <strain evidence="2">cv. Daliak</strain>
    </source>
</reference>
<evidence type="ECO:0000313" key="2">
    <source>
        <dbReference type="Proteomes" id="UP000242715"/>
    </source>
</evidence>
<proteinExistence type="predicted"/>
<name>A0A2Z6PMR4_TRISU</name>
<accession>A0A2Z6PMR4</accession>